<evidence type="ECO:0000313" key="1">
    <source>
        <dbReference type="EMBL" id="KKM59911.1"/>
    </source>
</evidence>
<protein>
    <submittedName>
        <fullName evidence="1">Uncharacterized protein</fullName>
    </submittedName>
</protein>
<sequence length="46" mass="5204">LVLWSNREFITNYNNLNSVGMSRSIESLPDHVVDIIIEAMGQTIGR</sequence>
<comment type="caution">
    <text evidence="1">The sequence shown here is derived from an EMBL/GenBank/DDBJ whole genome shotgun (WGS) entry which is preliminary data.</text>
</comment>
<organism evidence="1">
    <name type="scientific">marine sediment metagenome</name>
    <dbReference type="NCBI Taxonomy" id="412755"/>
    <lineage>
        <taxon>unclassified sequences</taxon>
        <taxon>metagenomes</taxon>
        <taxon>ecological metagenomes</taxon>
    </lineage>
</organism>
<gene>
    <name evidence="1" type="ORF">LCGC14_1547180</name>
</gene>
<feature type="non-terminal residue" evidence="1">
    <location>
        <position position="1"/>
    </location>
</feature>
<dbReference type="EMBL" id="LAZR01011778">
    <property type="protein sequence ID" value="KKM59911.1"/>
    <property type="molecule type" value="Genomic_DNA"/>
</dbReference>
<accession>A0A0F9JCA4</accession>
<proteinExistence type="predicted"/>
<dbReference type="AlphaFoldDB" id="A0A0F9JCA4"/>
<reference evidence="1" key="1">
    <citation type="journal article" date="2015" name="Nature">
        <title>Complex archaea that bridge the gap between prokaryotes and eukaryotes.</title>
        <authorList>
            <person name="Spang A."/>
            <person name="Saw J.H."/>
            <person name="Jorgensen S.L."/>
            <person name="Zaremba-Niedzwiedzka K."/>
            <person name="Martijn J."/>
            <person name="Lind A.E."/>
            <person name="van Eijk R."/>
            <person name="Schleper C."/>
            <person name="Guy L."/>
            <person name="Ettema T.J."/>
        </authorList>
    </citation>
    <scope>NUCLEOTIDE SEQUENCE</scope>
</reference>
<name>A0A0F9JCA4_9ZZZZ</name>